<keyword evidence="2" id="KW-1185">Reference proteome</keyword>
<dbReference type="RefSeq" id="WP_093422622.1">
    <property type="nucleotide sequence ID" value="NZ_FOZX01000011.1"/>
</dbReference>
<organism evidence="1 2">
    <name type="scientific">Saccharopolyspora flava</name>
    <dbReference type="NCBI Taxonomy" id="95161"/>
    <lineage>
        <taxon>Bacteria</taxon>
        <taxon>Bacillati</taxon>
        <taxon>Actinomycetota</taxon>
        <taxon>Actinomycetes</taxon>
        <taxon>Pseudonocardiales</taxon>
        <taxon>Pseudonocardiaceae</taxon>
        <taxon>Saccharopolyspora</taxon>
    </lineage>
</organism>
<dbReference type="EMBL" id="FOZX01000011">
    <property type="protein sequence ID" value="SFT01625.1"/>
    <property type="molecule type" value="Genomic_DNA"/>
</dbReference>
<protein>
    <recommendedName>
        <fullName evidence="3">Zinc-finger</fullName>
    </recommendedName>
</protein>
<evidence type="ECO:0008006" key="3">
    <source>
        <dbReference type="Google" id="ProtNLM"/>
    </source>
</evidence>
<sequence>MSAVVAVRFAAGVVAESRRQTHLAARPEGPFPAAWRTLCGLQIPSYVAEVSEQPAGMPCVRCMSRLPGPSDPELER</sequence>
<dbReference type="AlphaFoldDB" id="A0A1I6UJI6"/>
<gene>
    <name evidence="1" type="ORF">SAMN05660874_04980</name>
</gene>
<name>A0A1I6UJI6_9PSEU</name>
<dbReference type="Proteomes" id="UP000198852">
    <property type="component" value="Unassembled WGS sequence"/>
</dbReference>
<evidence type="ECO:0000313" key="2">
    <source>
        <dbReference type="Proteomes" id="UP000198852"/>
    </source>
</evidence>
<dbReference type="OrthoDB" id="3625434at2"/>
<reference evidence="2" key="1">
    <citation type="submission" date="2016-10" db="EMBL/GenBank/DDBJ databases">
        <authorList>
            <person name="Varghese N."/>
            <person name="Submissions S."/>
        </authorList>
    </citation>
    <scope>NUCLEOTIDE SEQUENCE [LARGE SCALE GENOMIC DNA]</scope>
    <source>
        <strain evidence="2">DSM 44771</strain>
    </source>
</reference>
<proteinExistence type="predicted"/>
<accession>A0A1I6UJI6</accession>
<evidence type="ECO:0000313" key="1">
    <source>
        <dbReference type="EMBL" id="SFT01625.1"/>
    </source>
</evidence>